<evidence type="ECO:0000256" key="7">
    <source>
        <dbReference type="SAM" id="Phobius"/>
    </source>
</evidence>
<gene>
    <name evidence="9" type="ORF">QBC34DRAFT_397499</name>
</gene>
<proteinExistence type="inferred from homology"/>
<evidence type="ECO:0000259" key="8">
    <source>
        <dbReference type="Pfam" id="PF20684"/>
    </source>
</evidence>
<evidence type="ECO:0000313" key="9">
    <source>
        <dbReference type="EMBL" id="KAK4452960.1"/>
    </source>
</evidence>
<keyword evidence="3 7" id="KW-1133">Transmembrane helix</keyword>
<dbReference type="PANTHER" id="PTHR33048:SF96">
    <property type="entry name" value="INTEGRAL MEMBRANE PROTEIN"/>
    <property type="match status" value="1"/>
</dbReference>
<dbReference type="PANTHER" id="PTHR33048">
    <property type="entry name" value="PTH11-LIKE INTEGRAL MEMBRANE PROTEIN (AFU_ORTHOLOGUE AFUA_5G11245)"/>
    <property type="match status" value="1"/>
</dbReference>
<keyword evidence="2 7" id="KW-0812">Transmembrane</keyword>
<organism evidence="9 10">
    <name type="scientific">Podospora aff. communis PSN243</name>
    <dbReference type="NCBI Taxonomy" id="3040156"/>
    <lineage>
        <taxon>Eukaryota</taxon>
        <taxon>Fungi</taxon>
        <taxon>Dikarya</taxon>
        <taxon>Ascomycota</taxon>
        <taxon>Pezizomycotina</taxon>
        <taxon>Sordariomycetes</taxon>
        <taxon>Sordariomycetidae</taxon>
        <taxon>Sordariales</taxon>
        <taxon>Podosporaceae</taxon>
        <taxon>Podospora</taxon>
    </lineage>
</organism>
<feature type="transmembrane region" description="Helical" evidence="7">
    <location>
        <begin position="154"/>
        <end position="174"/>
    </location>
</feature>
<evidence type="ECO:0000256" key="3">
    <source>
        <dbReference type="ARBA" id="ARBA00022989"/>
    </source>
</evidence>
<protein>
    <recommendedName>
        <fullName evidence="8">Rhodopsin domain-containing protein</fullName>
    </recommendedName>
</protein>
<evidence type="ECO:0000256" key="1">
    <source>
        <dbReference type="ARBA" id="ARBA00004141"/>
    </source>
</evidence>
<feature type="transmembrane region" description="Helical" evidence="7">
    <location>
        <begin position="68"/>
        <end position="90"/>
    </location>
</feature>
<reference evidence="9" key="2">
    <citation type="submission" date="2023-05" db="EMBL/GenBank/DDBJ databases">
        <authorList>
            <consortium name="Lawrence Berkeley National Laboratory"/>
            <person name="Steindorff A."/>
            <person name="Hensen N."/>
            <person name="Bonometti L."/>
            <person name="Westerberg I."/>
            <person name="Brannstrom I.O."/>
            <person name="Guillou S."/>
            <person name="Cros-Aarteil S."/>
            <person name="Calhoun S."/>
            <person name="Haridas S."/>
            <person name="Kuo A."/>
            <person name="Mondo S."/>
            <person name="Pangilinan J."/>
            <person name="Riley R."/>
            <person name="Labutti K."/>
            <person name="Andreopoulos B."/>
            <person name="Lipzen A."/>
            <person name="Chen C."/>
            <person name="Yanf M."/>
            <person name="Daum C."/>
            <person name="Ng V."/>
            <person name="Clum A."/>
            <person name="Ohm R."/>
            <person name="Martin F."/>
            <person name="Silar P."/>
            <person name="Natvig D."/>
            <person name="Lalanne C."/>
            <person name="Gautier V."/>
            <person name="Ament-Velasquez S.L."/>
            <person name="Kruys A."/>
            <person name="Hutchinson M.I."/>
            <person name="Powell A.J."/>
            <person name="Barry K."/>
            <person name="Miller A.N."/>
            <person name="Grigoriev I.V."/>
            <person name="Debuchy R."/>
            <person name="Gladieux P."/>
            <person name="Thoren M.H."/>
            <person name="Johannesson H."/>
        </authorList>
    </citation>
    <scope>NUCLEOTIDE SEQUENCE</scope>
    <source>
        <strain evidence="9">PSN243</strain>
    </source>
</reference>
<evidence type="ECO:0000256" key="5">
    <source>
        <dbReference type="ARBA" id="ARBA00038359"/>
    </source>
</evidence>
<evidence type="ECO:0000256" key="4">
    <source>
        <dbReference type="ARBA" id="ARBA00023136"/>
    </source>
</evidence>
<keyword evidence="4 7" id="KW-0472">Membrane</keyword>
<keyword evidence="10" id="KW-1185">Reference proteome</keyword>
<evidence type="ECO:0000256" key="2">
    <source>
        <dbReference type="ARBA" id="ARBA00022692"/>
    </source>
</evidence>
<comment type="caution">
    <text evidence="9">The sequence shown here is derived from an EMBL/GenBank/DDBJ whole genome shotgun (WGS) entry which is preliminary data.</text>
</comment>
<dbReference type="EMBL" id="MU865922">
    <property type="protein sequence ID" value="KAK4452960.1"/>
    <property type="molecule type" value="Genomic_DNA"/>
</dbReference>
<feature type="domain" description="Rhodopsin" evidence="8">
    <location>
        <begin position="32"/>
        <end position="217"/>
    </location>
</feature>
<feature type="transmembrane region" description="Helical" evidence="7">
    <location>
        <begin position="194"/>
        <end position="216"/>
    </location>
</feature>
<dbReference type="AlphaFoldDB" id="A0AAV9GZ55"/>
<dbReference type="InterPro" id="IPR049326">
    <property type="entry name" value="Rhodopsin_dom_fungi"/>
</dbReference>
<evidence type="ECO:0000256" key="6">
    <source>
        <dbReference type="SAM" id="MobiDB-lite"/>
    </source>
</evidence>
<feature type="region of interest" description="Disordered" evidence="6">
    <location>
        <begin position="283"/>
        <end position="306"/>
    </location>
</feature>
<comment type="similarity">
    <text evidence="5">Belongs to the SAT4 family.</text>
</comment>
<dbReference type="Proteomes" id="UP001321760">
    <property type="component" value="Unassembled WGS sequence"/>
</dbReference>
<dbReference type="GO" id="GO:0016020">
    <property type="term" value="C:membrane"/>
    <property type="evidence" value="ECO:0007669"/>
    <property type="project" value="UniProtKB-SubCell"/>
</dbReference>
<comment type="subcellular location">
    <subcellularLocation>
        <location evidence="1">Membrane</location>
        <topology evidence="1">Multi-pass membrane protein</topology>
    </subcellularLocation>
</comment>
<accession>A0AAV9GZ55</accession>
<feature type="transmembrane region" description="Helical" evidence="7">
    <location>
        <begin position="120"/>
        <end position="142"/>
    </location>
</feature>
<sequence length="361" mass="39087">MFTAHGTITLWGIVEGSVEGGTNYLLGENIALHSWFVGELLYAPLSALIRSSVAVFLLRIACARTHRAIIYGALAITWSLSVVYFFILLFQCWPISHFYEQVLGQDGTCMNKNIVPSATVAHSIISACTDIVLALLPVLILWNVHLNKRTKIGIATLLSLGILAGIALLIRIPYIRFIPISSPDFLDQASDTALWSLLEISLGAIAGCAATMRPLLRGLGFRFGTRTGRSSRSGPRRISRPSGSHPMPLVITVPNEDTPPVDDFQPAGSGLGIAQEMVAVHGHRRGQDRETDGPLRAGSTRSLMSGSAVHVKTSIEVKRETANSTGVPARVPSRAFPSYRGGERMVMINGICLFDDSERSK</sequence>
<feature type="region of interest" description="Disordered" evidence="6">
    <location>
        <begin position="226"/>
        <end position="249"/>
    </location>
</feature>
<evidence type="ECO:0000313" key="10">
    <source>
        <dbReference type="Proteomes" id="UP001321760"/>
    </source>
</evidence>
<dbReference type="InterPro" id="IPR052337">
    <property type="entry name" value="SAT4-like"/>
</dbReference>
<feature type="non-terminal residue" evidence="9">
    <location>
        <position position="1"/>
    </location>
</feature>
<name>A0AAV9GZ55_9PEZI</name>
<reference evidence="9" key="1">
    <citation type="journal article" date="2023" name="Mol. Phylogenet. Evol.">
        <title>Genome-scale phylogeny and comparative genomics of the fungal order Sordariales.</title>
        <authorList>
            <person name="Hensen N."/>
            <person name="Bonometti L."/>
            <person name="Westerberg I."/>
            <person name="Brannstrom I.O."/>
            <person name="Guillou S."/>
            <person name="Cros-Aarteil S."/>
            <person name="Calhoun S."/>
            <person name="Haridas S."/>
            <person name="Kuo A."/>
            <person name="Mondo S."/>
            <person name="Pangilinan J."/>
            <person name="Riley R."/>
            <person name="LaButti K."/>
            <person name="Andreopoulos B."/>
            <person name="Lipzen A."/>
            <person name="Chen C."/>
            <person name="Yan M."/>
            <person name="Daum C."/>
            <person name="Ng V."/>
            <person name="Clum A."/>
            <person name="Steindorff A."/>
            <person name="Ohm R.A."/>
            <person name="Martin F."/>
            <person name="Silar P."/>
            <person name="Natvig D.O."/>
            <person name="Lalanne C."/>
            <person name="Gautier V."/>
            <person name="Ament-Velasquez S.L."/>
            <person name="Kruys A."/>
            <person name="Hutchinson M.I."/>
            <person name="Powell A.J."/>
            <person name="Barry K."/>
            <person name="Miller A.N."/>
            <person name="Grigoriev I.V."/>
            <person name="Debuchy R."/>
            <person name="Gladieux P."/>
            <person name="Hiltunen Thoren M."/>
            <person name="Johannesson H."/>
        </authorList>
    </citation>
    <scope>NUCLEOTIDE SEQUENCE</scope>
    <source>
        <strain evidence="9">PSN243</strain>
    </source>
</reference>
<dbReference type="Pfam" id="PF20684">
    <property type="entry name" value="Fung_rhodopsin"/>
    <property type="match status" value="1"/>
</dbReference>